<organism evidence="1">
    <name type="scientific">uncultured Caudovirales phage</name>
    <dbReference type="NCBI Taxonomy" id="2100421"/>
    <lineage>
        <taxon>Viruses</taxon>
        <taxon>Duplodnaviria</taxon>
        <taxon>Heunggongvirae</taxon>
        <taxon>Uroviricota</taxon>
        <taxon>Caudoviricetes</taxon>
        <taxon>Peduoviridae</taxon>
        <taxon>Maltschvirus</taxon>
        <taxon>Maltschvirus maltsch</taxon>
    </lineage>
</organism>
<gene>
    <name evidence="1" type="ORF">UFOVP589_6</name>
</gene>
<dbReference type="EMBL" id="LR796567">
    <property type="protein sequence ID" value="CAB4151222.1"/>
    <property type="molecule type" value="Genomic_DNA"/>
</dbReference>
<name>A0A6J5MXY9_9CAUD</name>
<reference evidence="1" key="1">
    <citation type="submission" date="2020-04" db="EMBL/GenBank/DDBJ databases">
        <authorList>
            <person name="Chiriac C."/>
            <person name="Salcher M."/>
            <person name="Ghai R."/>
            <person name="Kavagutti S V."/>
        </authorList>
    </citation>
    <scope>NUCLEOTIDE SEQUENCE</scope>
</reference>
<accession>A0A6J5MXY9</accession>
<sequence length="75" mass="8174">MTRMKDPIDISRDFHVSFLAALDSAQKGDRIIYHVGPHCGGSHRRDAAGAAKAGLCLLFCKRAGEGQFAYLAVKR</sequence>
<protein>
    <submittedName>
        <fullName evidence="1">Uncharacterized protein</fullName>
    </submittedName>
</protein>
<proteinExistence type="predicted"/>
<evidence type="ECO:0000313" key="1">
    <source>
        <dbReference type="EMBL" id="CAB4151222.1"/>
    </source>
</evidence>